<dbReference type="InterPro" id="IPR029489">
    <property type="entry name" value="OGT/SEC/SPY_C"/>
</dbReference>
<name>A0ABT6F0P8_9SYNE</name>
<dbReference type="Pfam" id="PF13844">
    <property type="entry name" value="Glyco_transf_41"/>
    <property type="match status" value="2"/>
</dbReference>
<dbReference type="PANTHER" id="PTHR44835:SF1">
    <property type="entry name" value="PROTEIN O-GLCNAC TRANSFERASE"/>
    <property type="match status" value="1"/>
</dbReference>
<dbReference type="RefSeq" id="WP_277867304.1">
    <property type="nucleotide sequence ID" value="NZ_JAKKUT010000002.1"/>
</dbReference>
<dbReference type="SUPFAM" id="SSF48452">
    <property type="entry name" value="TPR-like"/>
    <property type="match status" value="1"/>
</dbReference>
<comment type="pathway">
    <text evidence="1">Protein modification; protein glycosylation.</text>
</comment>
<accession>A0ABT6F0P8</accession>
<dbReference type="GO" id="GO:0016740">
    <property type="term" value="F:transferase activity"/>
    <property type="evidence" value="ECO:0007669"/>
    <property type="project" value="UniProtKB-KW"/>
</dbReference>
<dbReference type="InterPro" id="IPR051939">
    <property type="entry name" value="Glycosyltr_41/O-GlcNAc_trsf"/>
</dbReference>
<sequence>MDALDRQDYAQVIEGCQKTIEIEPLEPIYYGYLGLALLLQGEETEAQMAWMAPILEESVESIESYYGDLINILESHATAKEDQQQWMDAWLIRGYIQEFQPDNIKNSLALCQLAFKQECFSWDSPQIEPLTHLISQATIDEINVEQLQDVLDLVLSRVPGLPQSFNFVEQCLVYADYLPKLLPLLRVTARNLGFGQDMYSLAIDYAELGRQAWPKDPTLLSFLSGLYRFTRDYEKSIGAAKDLFALQEELADRLYANHAILQSLVAAGSYEQEIKATLEHQNVLLGQLLQEWPLNLERHQVRCLFILLLSPPHLEDRPQYNKPIFNQLMSLCQENIEIYGADKRKKYQAKTPAKIGSKKIKIGFLSTHLKRHAIGFLAWGLYEYFNGDRFEFNTYYGAGLPQKPDAWQSWYIKKSNKVFYGEHDSYKLADKINEDKIDILIDLDSVTLDLNCEILALKPAPIQISWLGFDASGLPAVDYFLGDPYVLPEQAQSYYSEKIWRLPHTYVAVNGFTANNPTVHRQDFDISSDAVIFLTSQRAAKRNRRMTELQMQILGNVPHSYLFIKGAGQQDALQAWFLEIAESMGITGDRLRFLPLYPSDEEHRGNLPIADVVLDTYPYNGATTTLEVLWMEIPLVTRVGKQFASRNSYTFLVNAGVSEGIAWTDEEYVEWGIRLGTDEDLRKQVTWKLKKAKHHSPLWNARQFTQEVESAFQSMWHYYVTGDLELPSGHTLG</sequence>
<keyword evidence="5" id="KW-0802">TPR repeat</keyword>
<evidence type="ECO:0000313" key="7">
    <source>
        <dbReference type="EMBL" id="MDG2991436.1"/>
    </source>
</evidence>
<evidence type="ECO:0000256" key="5">
    <source>
        <dbReference type="ARBA" id="ARBA00022803"/>
    </source>
</evidence>
<dbReference type="Gene3D" id="3.40.50.2000">
    <property type="entry name" value="Glycogen Phosphorylase B"/>
    <property type="match status" value="1"/>
</dbReference>
<evidence type="ECO:0000313" key="8">
    <source>
        <dbReference type="Proteomes" id="UP001154265"/>
    </source>
</evidence>
<feature type="domain" description="O-GlcNAc transferase C-terminal" evidence="6">
    <location>
        <begin position="321"/>
        <end position="507"/>
    </location>
</feature>
<dbReference type="InterPro" id="IPR011990">
    <property type="entry name" value="TPR-like_helical_dom_sf"/>
</dbReference>
<keyword evidence="4" id="KW-0677">Repeat</keyword>
<dbReference type="Gene3D" id="1.25.40.10">
    <property type="entry name" value="Tetratricopeptide repeat domain"/>
    <property type="match status" value="1"/>
</dbReference>
<dbReference type="PANTHER" id="PTHR44835">
    <property type="entry name" value="UDP-N-ACETYLGLUCOSAMINE--PEPTIDE N-ACETYLGLUCOSAMINYLTRANSFERASE SPINDLY-RELATED"/>
    <property type="match status" value="1"/>
</dbReference>
<reference evidence="7" key="2">
    <citation type="submission" date="2022-01" db="EMBL/GenBank/DDBJ databases">
        <authorList>
            <person name="Zivanovic Y."/>
            <person name="Moreira D."/>
            <person name="Lopez-Garcia P."/>
        </authorList>
    </citation>
    <scope>NUCLEOTIDE SEQUENCE</scope>
    <source>
        <strain evidence="7">G9</strain>
    </source>
</reference>
<comment type="caution">
    <text evidence="7">The sequence shown here is derived from an EMBL/GenBank/DDBJ whole genome shotgun (WGS) entry which is preliminary data.</text>
</comment>
<dbReference type="Proteomes" id="UP001154265">
    <property type="component" value="Unassembled WGS sequence"/>
</dbReference>
<dbReference type="EMBL" id="JAKKUT010000002">
    <property type="protein sequence ID" value="MDG2991436.1"/>
    <property type="molecule type" value="Genomic_DNA"/>
</dbReference>
<evidence type="ECO:0000256" key="2">
    <source>
        <dbReference type="ARBA" id="ARBA00022676"/>
    </source>
</evidence>
<organism evidence="7 8">
    <name type="scientific">Candidatus Synechococcus calcipolaris G9</name>
    <dbReference type="NCBI Taxonomy" id="1497997"/>
    <lineage>
        <taxon>Bacteria</taxon>
        <taxon>Bacillati</taxon>
        <taxon>Cyanobacteriota</taxon>
        <taxon>Cyanophyceae</taxon>
        <taxon>Synechococcales</taxon>
        <taxon>Synechococcaceae</taxon>
        <taxon>Synechococcus</taxon>
    </lineage>
</organism>
<keyword evidence="8" id="KW-1185">Reference proteome</keyword>
<keyword evidence="3 7" id="KW-0808">Transferase</keyword>
<evidence type="ECO:0000259" key="6">
    <source>
        <dbReference type="Pfam" id="PF13844"/>
    </source>
</evidence>
<reference evidence="7" key="1">
    <citation type="journal article" date="2022" name="Genome Biol. Evol.">
        <title>A New Gene Family Diagnostic for Intracellular Biomineralization of Amorphous Ca Carbonates by Cyanobacteria.</title>
        <authorList>
            <person name="Benzerara K."/>
            <person name="Duprat E."/>
            <person name="Bitard-Feildel T."/>
            <person name="Caumes G."/>
            <person name="Cassier-Chauvat C."/>
            <person name="Chauvat F."/>
            <person name="Dezi M."/>
            <person name="Diop S.I."/>
            <person name="Gaschignard G."/>
            <person name="Gorgen S."/>
            <person name="Gugger M."/>
            <person name="Lopez-Garcia P."/>
            <person name="Millet M."/>
            <person name="Skouri-Panet F."/>
            <person name="Moreira D."/>
            <person name="Callebaut I."/>
        </authorList>
    </citation>
    <scope>NUCLEOTIDE SEQUENCE</scope>
    <source>
        <strain evidence="7">G9</strain>
    </source>
</reference>
<dbReference type="Gene3D" id="3.40.50.11380">
    <property type="match status" value="1"/>
</dbReference>
<evidence type="ECO:0000256" key="1">
    <source>
        <dbReference type="ARBA" id="ARBA00004922"/>
    </source>
</evidence>
<gene>
    <name evidence="7" type="ORF">L3556_10915</name>
</gene>
<protein>
    <submittedName>
        <fullName evidence="7">O-linked N-acetylglucosamine transferase, SPINDLY family protein</fullName>
    </submittedName>
</protein>
<feature type="domain" description="O-GlcNAc transferase C-terminal" evidence="6">
    <location>
        <begin position="520"/>
        <end position="707"/>
    </location>
</feature>
<evidence type="ECO:0000256" key="3">
    <source>
        <dbReference type="ARBA" id="ARBA00022679"/>
    </source>
</evidence>
<proteinExistence type="predicted"/>
<keyword evidence="2" id="KW-0328">Glycosyltransferase</keyword>
<evidence type="ECO:0000256" key="4">
    <source>
        <dbReference type="ARBA" id="ARBA00022737"/>
    </source>
</evidence>